<name>A0ABD3U452_SINWO</name>
<sequence length="139" mass="15891">MECVYNIQTDPANVFTSWSVSTISRQHIYSIELCLQHPDRSSQRITSWSVSITPIQIQPAYLQHGVCLQHPDRSSQRITSWSVSTTFRQIQPVYLQHGVCLQHPDRSSQSIYSMECVYNIQTDPASIFTAWSVSPDRSS</sequence>
<proteinExistence type="predicted"/>
<protein>
    <submittedName>
        <fullName evidence="1">Uncharacterized protein</fullName>
    </submittedName>
</protein>
<reference evidence="1 2" key="1">
    <citation type="submission" date="2024-11" db="EMBL/GenBank/DDBJ databases">
        <title>Chromosome-level genome assembly of the freshwater bivalve Anodonta woodiana.</title>
        <authorList>
            <person name="Chen X."/>
        </authorList>
    </citation>
    <scope>NUCLEOTIDE SEQUENCE [LARGE SCALE GENOMIC DNA]</scope>
    <source>
        <strain evidence="1">MN2024</strain>
        <tissue evidence="1">Gills</tissue>
    </source>
</reference>
<evidence type="ECO:0000313" key="1">
    <source>
        <dbReference type="EMBL" id="KAL3843205.1"/>
    </source>
</evidence>
<accession>A0ABD3U452</accession>
<evidence type="ECO:0000313" key="2">
    <source>
        <dbReference type="Proteomes" id="UP001634394"/>
    </source>
</evidence>
<dbReference type="Proteomes" id="UP001634394">
    <property type="component" value="Unassembled WGS sequence"/>
</dbReference>
<keyword evidence="2" id="KW-1185">Reference proteome</keyword>
<dbReference type="AlphaFoldDB" id="A0ABD3U452"/>
<organism evidence="1 2">
    <name type="scientific">Sinanodonta woodiana</name>
    <name type="common">Chinese pond mussel</name>
    <name type="synonym">Anodonta woodiana</name>
    <dbReference type="NCBI Taxonomy" id="1069815"/>
    <lineage>
        <taxon>Eukaryota</taxon>
        <taxon>Metazoa</taxon>
        <taxon>Spiralia</taxon>
        <taxon>Lophotrochozoa</taxon>
        <taxon>Mollusca</taxon>
        <taxon>Bivalvia</taxon>
        <taxon>Autobranchia</taxon>
        <taxon>Heteroconchia</taxon>
        <taxon>Palaeoheterodonta</taxon>
        <taxon>Unionida</taxon>
        <taxon>Unionoidea</taxon>
        <taxon>Unionidae</taxon>
        <taxon>Unioninae</taxon>
        <taxon>Sinanodonta</taxon>
    </lineage>
</organism>
<gene>
    <name evidence="1" type="ORF">ACJMK2_021150</name>
</gene>
<dbReference type="EMBL" id="JBJQND010000017">
    <property type="protein sequence ID" value="KAL3843205.1"/>
    <property type="molecule type" value="Genomic_DNA"/>
</dbReference>
<comment type="caution">
    <text evidence="1">The sequence shown here is derived from an EMBL/GenBank/DDBJ whole genome shotgun (WGS) entry which is preliminary data.</text>
</comment>